<dbReference type="Gene3D" id="2.60.120.200">
    <property type="match status" value="1"/>
</dbReference>
<reference evidence="2" key="1">
    <citation type="journal article" date="2015" name="Nature">
        <title>Complex archaea that bridge the gap between prokaryotes and eukaryotes.</title>
        <authorList>
            <person name="Spang A."/>
            <person name="Saw J.H."/>
            <person name="Jorgensen S.L."/>
            <person name="Zaremba-Niedzwiedzka K."/>
            <person name="Martijn J."/>
            <person name="Lind A.E."/>
            <person name="van Eijk R."/>
            <person name="Schleper C."/>
            <person name="Guy L."/>
            <person name="Ettema T.J."/>
        </authorList>
    </citation>
    <scope>NUCLEOTIDE SEQUENCE</scope>
</reference>
<dbReference type="InterPro" id="IPR013320">
    <property type="entry name" value="ConA-like_dom_sf"/>
</dbReference>
<dbReference type="EMBL" id="LAZR01013941">
    <property type="protein sequence ID" value="KKM19638.1"/>
    <property type="molecule type" value="Genomic_DNA"/>
</dbReference>
<proteinExistence type="predicted"/>
<evidence type="ECO:0000259" key="1">
    <source>
        <dbReference type="PROSITE" id="PS50835"/>
    </source>
</evidence>
<comment type="caution">
    <text evidence="2">The sequence shown here is derived from an EMBL/GenBank/DDBJ whole genome shotgun (WGS) entry which is preliminary data.</text>
</comment>
<sequence length="276" mass="29760">MTTINGVINKVAPRTVISPNGGTYVNQNGVLQLDYDKWGMVWNGNHFAPPDLSTKVYLPGIPGTGSTIFDFGGSTNGTIVGATWEQLPTGLPYLSFDGADDKVTISNPAVTTLEVGTVSMWIRKDAATSTQYIWCYVKEASASVDVMRVGIAGSEELIIDWLENGVNNDGLDTDNGVITISKWHRITFTSDGSTIVCYVDGAPKTLNVLLGANNGLWFADLQTEPADTLVIGGYYRLDTLVSDFAGDIALFRMTSATRSADDEARQFAAERHLFGV</sequence>
<protein>
    <recommendedName>
        <fullName evidence="1">Ig-like domain-containing protein</fullName>
    </recommendedName>
</protein>
<dbReference type="InterPro" id="IPR007110">
    <property type="entry name" value="Ig-like_dom"/>
</dbReference>
<dbReference type="PROSITE" id="PS50835">
    <property type="entry name" value="IG_LIKE"/>
    <property type="match status" value="1"/>
</dbReference>
<organism evidence="2">
    <name type="scientific">marine sediment metagenome</name>
    <dbReference type="NCBI Taxonomy" id="412755"/>
    <lineage>
        <taxon>unclassified sequences</taxon>
        <taxon>metagenomes</taxon>
        <taxon>ecological metagenomes</taxon>
    </lineage>
</organism>
<evidence type="ECO:0000313" key="2">
    <source>
        <dbReference type="EMBL" id="KKM19638.1"/>
    </source>
</evidence>
<accession>A0A0F9KC16</accession>
<feature type="domain" description="Ig-like" evidence="1">
    <location>
        <begin position="108"/>
        <end position="207"/>
    </location>
</feature>
<dbReference type="Pfam" id="PF13385">
    <property type="entry name" value="Laminin_G_3"/>
    <property type="match status" value="1"/>
</dbReference>
<gene>
    <name evidence="2" type="ORF">LCGC14_1653580</name>
</gene>
<dbReference type="SUPFAM" id="SSF49899">
    <property type="entry name" value="Concanavalin A-like lectins/glucanases"/>
    <property type="match status" value="1"/>
</dbReference>
<name>A0A0F9KC16_9ZZZZ</name>
<dbReference type="AlphaFoldDB" id="A0A0F9KC16"/>